<sequence>MKVIAAYSHKGGTGKTTTLMMLANAVEAKGQRALLVDCDPQQNFAMYRDNSRTSDFDYWSDNMDVVYLDFEATTIVALESALIDADDSGKYDYALLNLAGADHPFNRMALRYAELTLLPFKPAATELAELSPALAVIDQLAESGEIGQVRVVFTMMKSSMTAAQNLYRSAAEQNFEVMKTEIKDNSVFADLVMRGLLARTIAGEEQSATGLRIMDIRRLKSALDDCVTLLAEVDQIIEGETA</sequence>
<dbReference type="Pfam" id="PF07015">
    <property type="entry name" value="VirC1"/>
    <property type="match status" value="1"/>
</dbReference>
<dbReference type="CDD" id="cd02042">
    <property type="entry name" value="ParAB_family"/>
    <property type="match status" value="1"/>
</dbReference>
<dbReference type="EMBL" id="PZKG01000343">
    <property type="protein sequence ID" value="PTE17977.1"/>
    <property type="molecule type" value="Genomic_DNA"/>
</dbReference>
<dbReference type="OrthoDB" id="9804460at2"/>
<dbReference type="Gene3D" id="3.40.50.300">
    <property type="entry name" value="P-loop containing nucleotide triphosphate hydrolases"/>
    <property type="match status" value="1"/>
</dbReference>
<dbReference type="PANTHER" id="PTHR13696:SF99">
    <property type="entry name" value="COBYRINIC ACID AC-DIAMIDE SYNTHASE"/>
    <property type="match status" value="1"/>
</dbReference>
<dbReference type="InterPro" id="IPR027417">
    <property type="entry name" value="P-loop_NTPase"/>
</dbReference>
<dbReference type="AlphaFoldDB" id="A0A2T4JJM2"/>
<accession>A0A2T4JJM2</accession>
<dbReference type="RefSeq" id="WP_107666140.1">
    <property type="nucleotide sequence ID" value="NZ_PZKG01000343.1"/>
</dbReference>
<organism evidence="1 2">
    <name type="scientific">Cereibacter changlensis JA139</name>
    <dbReference type="NCBI Taxonomy" id="1188249"/>
    <lineage>
        <taxon>Bacteria</taxon>
        <taxon>Pseudomonadati</taxon>
        <taxon>Pseudomonadota</taxon>
        <taxon>Alphaproteobacteria</taxon>
        <taxon>Rhodobacterales</taxon>
        <taxon>Paracoccaceae</taxon>
        <taxon>Cereibacter</taxon>
    </lineage>
</organism>
<gene>
    <name evidence="1" type="ORF">C5F48_23885</name>
</gene>
<proteinExistence type="predicted"/>
<name>A0A2T4JJM2_9RHOB</name>
<dbReference type="Proteomes" id="UP000241010">
    <property type="component" value="Unassembled WGS sequence"/>
</dbReference>
<evidence type="ECO:0000313" key="1">
    <source>
        <dbReference type="EMBL" id="PTE17977.1"/>
    </source>
</evidence>
<reference evidence="1 2" key="1">
    <citation type="submission" date="2018-03" db="EMBL/GenBank/DDBJ databases">
        <title>Cereibacter changlensis.</title>
        <authorList>
            <person name="Meyer T.E."/>
            <person name="Miller S."/>
            <person name="Lodha T."/>
            <person name="Gandham S."/>
            <person name="Chintalapati S."/>
            <person name="Chintalapati V.R."/>
        </authorList>
    </citation>
    <scope>NUCLEOTIDE SEQUENCE [LARGE SCALE GENOMIC DNA]</scope>
    <source>
        <strain evidence="1 2">JA139</strain>
    </source>
</reference>
<dbReference type="SUPFAM" id="SSF52540">
    <property type="entry name" value="P-loop containing nucleoside triphosphate hydrolases"/>
    <property type="match status" value="1"/>
</dbReference>
<dbReference type="InterPro" id="IPR009744">
    <property type="entry name" value="VirC1"/>
</dbReference>
<dbReference type="PIRSF" id="PIRSF009320">
    <property type="entry name" value="Nuc_binding_HP_1000"/>
    <property type="match status" value="1"/>
</dbReference>
<comment type="caution">
    <text evidence="1">The sequence shown here is derived from an EMBL/GenBank/DDBJ whole genome shotgun (WGS) entry which is preliminary data.</text>
</comment>
<keyword evidence="2" id="KW-1185">Reference proteome</keyword>
<evidence type="ECO:0000313" key="2">
    <source>
        <dbReference type="Proteomes" id="UP000241010"/>
    </source>
</evidence>
<dbReference type="InterPro" id="IPR050678">
    <property type="entry name" value="DNA_Partitioning_ATPase"/>
</dbReference>
<dbReference type="PANTHER" id="PTHR13696">
    <property type="entry name" value="P-LOOP CONTAINING NUCLEOSIDE TRIPHOSPHATE HYDROLASE"/>
    <property type="match status" value="1"/>
</dbReference>
<protein>
    <submittedName>
        <fullName evidence="1">Partition parA like-protein</fullName>
    </submittedName>
</protein>